<evidence type="ECO:0000313" key="3">
    <source>
        <dbReference type="EMBL" id="KAK1629542.1"/>
    </source>
</evidence>
<organism evidence="3 4">
    <name type="scientific">Lolium multiflorum</name>
    <name type="common">Italian ryegrass</name>
    <name type="synonym">Lolium perenne subsp. multiflorum</name>
    <dbReference type="NCBI Taxonomy" id="4521"/>
    <lineage>
        <taxon>Eukaryota</taxon>
        <taxon>Viridiplantae</taxon>
        <taxon>Streptophyta</taxon>
        <taxon>Embryophyta</taxon>
        <taxon>Tracheophyta</taxon>
        <taxon>Spermatophyta</taxon>
        <taxon>Magnoliopsida</taxon>
        <taxon>Liliopsida</taxon>
        <taxon>Poales</taxon>
        <taxon>Poaceae</taxon>
        <taxon>BOP clade</taxon>
        <taxon>Pooideae</taxon>
        <taxon>Poodae</taxon>
        <taxon>Poeae</taxon>
        <taxon>Poeae Chloroplast Group 2 (Poeae type)</taxon>
        <taxon>Loliodinae</taxon>
        <taxon>Loliinae</taxon>
        <taxon>Lolium</taxon>
    </lineage>
</organism>
<dbReference type="EMBL" id="JAUUTY010000005">
    <property type="protein sequence ID" value="KAK1629542.1"/>
    <property type="molecule type" value="Genomic_DNA"/>
</dbReference>
<gene>
    <name evidence="3" type="ORF">QYE76_003857</name>
</gene>
<keyword evidence="4" id="KW-1185">Reference proteome</keyword>
<keyword evidence="1" id="KW-0175">Coiled coil</keyword>
<accession>A0AAD8RRH6</accession>
<feature type="coiled-coil region" evidence="1">
    <location>
        <begin position="110"/>
        <end position="146"/>
    </location>
</feature>
<sequence length="254" mass="29248">MEDQYMEDIAFGARFDETDDEEKNENDDSLVLADYEGEDLPTIEWNREDPQLAKGTVFQTMMDCRNAITTYHILTKNNYEVIKSFVKMELIRLLEWKIGGSRNAEENEAAIQLEIEAAVQHEEIEAANAEEIEAAQHEEIEAANAEEIEAAVQHEEIEPMDREQREQMDVERLQPMSPEESEQYYRDCLDSCKAMCDAHFEELMAEEKAEASQKKKNKKEGKRKVDTGNIPGRVTRSKVVAPASHTRSKKKILF</sequence>
<name>A0AAD8RRH6_LOLMU</name>
<dbReference type="Proteomes" id="UP001231189">
    <property type="component" value="Unassembled WGS sequence"/>
</dbReference>
<comment type="caution">
    <text evidence="3">The sequence shown here is derived from an EMBL/GenBank/DDBJ whole genome shotgun (WGS) entry which is preliminary data.</text>
</comment>
<evidence type="ECO:0000256" key="2">
    <source>
        <dbReference type="SAM" id="MobiDB-lite"/>
    </source>
</evidence>
<protein>
    <submittedName>
        <fullName evidence="3">Uncharacterized protein</fullName>
    </submittedName>
</protein>
<proteinExistence type="predicted"/>
<feature type="region of interest" description="Disordered" evidence="2">
    <location>
        <begin position="207"/>
        <end position="254"/>
    </location>
</feature>
<evidence type="ECO:0000313" key="4">
    <source>
        <dbReference type="Proteomes" id="UP001231189"/>
    </source>
</evidence>
<reference evidence="3" key="1">
    <citation type="submission" date="2023-07" db="EMBL/GenBank/DDBJ databases">
        <title>A chromosome-level genome assembly of Lolium multiflorum.</title>
        <authorList>
            <person name="Chen Y."/>
            <person name="Copetti D."/>
            <person name="Kolliker R."/>
            <person name="Studer B."/>
        </authorList>
    </citation>
    <scope>NUCLEOTIDE SEQUENCE</scope>
    <source>
        <strain evidence="3">02402/16</strain>
        <tissue evidence="3">Leaf</tissue>
    </source>
</reference>
<dbReference type="AlphaFoldDB" id="A0AAD8RRH6"/>
<evidence type="ECO:0000256" key="1">
    <source>
        <dbReference type="SAM" id="Coils"/>
    </source>
</evidence>